<gene>
    <name evidence="3" type="ORF">Ahy_B03g064341</name>
</gene>
<dbReference type="EMBL" id="SDMP01000013">
    <property type="protein sequence ID" value="RYR19536.1"/>
    <property type="molecule type" value="Genomic_DNA"/>
</dbReference>
<dbReference type="Proteomes" id="UP000289738">
    <property type="component" value="Chromosome B03"/>
</dbReference>
<keyword evidence="4" id="KW-1185">Reference proteome</keyword>
<evidence type="ECO:0000313" key="4">
    <source>
        <dbReference type="Proteomes" id="UP000289738"/>
    </source>
</evidence>
<name>A0A444ZZD6_ARAHY</name>
<feature type="compositionally biased region" description="Polar residues" evidence="1">
    <location>
        <begin position="57"/>
        <end position="69"/>
    </location>
</feature>
<feature type="compositionally biased region" description="Low complexity" evidence="1">
    <location>
        <begin position="70"/>
        <end position="85"/>
    </location>
</feature>
<accession>A0A444ZZD6</accession>
<feature type="region of interest" description="Disordered" evidence="1">
    <location>
        <begin position="175"/>
        <end position="218"/>
    </location>
</feature>
<reference evidence="3 4" key="1">
    <citation type="submission" date="2019-01" db="EMBL/GenBank/DDBJ databases">
        <title>Sequencing of cultivated peanut Arachis hypogaea provides insights into genome evolution and oil improvement.</title>
        <authorList>
            <person name="Chen X."/>
        </authorList>
    </citation>
    <scope>NUCLEOTIDE SEQUENCE [LARGE SCALE GENOMIC DNA]</scope>
    <source>
        <strain evidence="4">cv. Fuhuasheng</strain>
        <tissue evidence="3">Leaves</tissue>
    </source>
</reference>
<feature type="domain" description="Putative plant transposon protein" evidence="2">
    <location>
        <begin position="268"/>
        <end position="444"/>
    </location>
</feature>
<comment type="caution">
    <text evidence="3">The sequence shown here is derived from an EMBL/GenBank/DDBJ whole genome shotgun (WGS) entry which is preliminary data.</text>
</comment>
<feature type="region of interest" description="Disordered" evidence="1">
    <location>
        <begin position="540"/>
        <end position="598"/>
    </location>
</feature>
<evidence type="ECO:0000256" key="1">
    <source>
        <dbReference type="SAM" id="MobiDB-lite"/>
    </source>
</evidence>
<dbReference type="InterPro" id="IPR046796">
    <property type="entry name" value="Transposase_32_dom"/>
</dbReference>
<feature type="region of interest" description="Disordered" evidence="1">
    <location>
        <begin position="57"/>
        <end position="85"/>
    </location>
</feature>
<sequence length="598" mass="66954">MRALRTRAHPDSFTYAPACMALPRRSSIPSTHANAYSARARGFEFSLTPETRALAHSRTTTLSSSNVPFSLSHHSSPSSSPDRLSSGERSVAVIAVTAITTSPFSLHHPLSFPLLPYSSDPLSASVPTATSHHRRRCNPTTALLRPVLPLTTSLHFSSLLFLGSISVPRMSDKGKAIATTSKKRKRSKTSTPPPSANYARNPLNEEEKENQLLPSTDPTKFPNLYCELRLSRYAKKNLNIEKKLNLPNDVRRAINARISELGLDFVDRDLGRINISWVKEFYYNFFRPSLDSVYLRGREIMITEDALRDALLCRVGTPETCAYQQAEVALLSMTFNYEALRRVIATPDASWVMDSSNTKPKGMLFAYLTREARTWQQIFAHYVFPTTHFSEIPMDMLVLIGCVMEGKEVYFPRLIRHSMWRAHIRGLLPFPTLVTSLAELANVPWEDNDVTPPPPDDDDKEVTISWGVWVHERPPTSRRSRARAAVEVAIPSSSTAAPPPSAPEPTYLLVQRLFRFLERERLHVRRRLDQMDQALISFGAELPPLPDSPTSDEQDHQEEAVDEPLQQDAPPAAPDTTEFPQPQTDSAATVVPSTDPPV</sequence>
<evidence type="ECO:0000259" key="2">
    <source>
        <dbReference type="Pfam" id="PF20167"/>
    </source>
</evidence>
<dbReference type="Pfam" id="PF20167">
    <property type="entry name" value="Transposase_32"/>
    <property type="match status" value="1"/>
</dbReference>
<evidence type="ECO:0000313" key="3">
    <source>
        <dbReference type="EMBL" id="RYR19536.1"/>
    </source>
</evidence>
<protein>
    <recommendedName>
        <fullName evidence="2">Putative plant transposon protein domain-containing protein</fullName>
    </recommendedName>
</protein>
<dbReference type="AlphaFoldDB" id="A0A444ZZD6"/>
<feature type="compositionally biased region" description="Polar residues" evidence="1">
    <location>
        <begin position="578"/>
        <end position="587"/>
    </location>
</feature>
<organism evidence="3 4">
    <name type="scientific">Arachis hypogaea</name>
    <name type="common">Peanut</name>
    <dbReference type="NCBI Taxonomy" id="3818"/>
    <lineage>
        <taxon>Eukaryota</taxon>
        <taxon>Viridiplantae</taxon>
        <taxon>Streptophyta</taxon>
        <taxon>Embryophyta</taxon>
        <taxon>Tracheophyta</taxon>
        <taxon>Spermatophyta</taxon>
        <taxon>Magnoliopsida</taxon>
        <taxon>eudicotyledons</taxon>
        <taxon>Gunneridae</taxon>
        <taxon>Pentapetalae</taxon>
        <taxon>rosids</taxon>
        <taxon>fabids</taxon>
        <taxon>Fabales</taxon>
        <taxon>Fabaceae</taxon>
        <taxon>Papilionoideae</taxon>
        <taxon>50 kb inversion clade</taxon>
        <taxon>dalbergioids sensu lato</taxon>
        <taxon>Dalbergieae</taxon>
        <taxon>Pterocarpus clade</taxon>
        <taxon>Arachis</taxon>
    </lineage>
</organism>
<proteinExistence type="predicted"/>